<dbReference type="InterPro" id="IPR036259">
    <property type="entry name" value="MFS_trans_sf"/>
</dbReference>
<evidence type="ECO:0000313" key="10">
    <source>
        <dbReference type="EMBL" id="KAA0156908.1"/>
    </source>
</evidence>
<dbReference type="GO" id="GO:0016020">
    <property type="term" value="C:membrane"/>
    <property type="evidence" value="ECO:0007669"/>
    <property type="project" value="UniProtKB-SubCell"/>
</dbReference>
<evidence type="ECO:0000313" key="12">
    <source>
        <dbReference type="Proteomes" id="UP000323011"/>
    </source>
</evidence>
<keyword evidence="3 6" id="KW-0812">Transmembrane</keyword>
<gene>
    <name evidence="11" type="ORF">FNF28_01177</name>
    <name evidence="9" type="ORF">FNF29_03185</name>
    <name evidence="10" type="ORF">FNF31_05831</name>
</gene>
<keyword evidence="5 8" id="KW-0472">Membrane</keyword>
<dbReference type="PROSITE" id="PS01022">
    <property type="entry name" value="PTR2_1"/>
    <property type="match status" value="1"/>
</dbReference>
<keyword evidence="12" id="KW-1185">Reference proteome</keyword>
<evidence type="ECO:0000256" key="4">
    <source>
        <dbReference type="ARBA" id="ARBA00022989"/>
    </source>
</evidence>
<dbReference type="OMA" id="YVLYAQM"/>
<reference evidence="12 13" key="1">
    <citation type="submission" date="2019-07" db="EMBL/GenBank/DDBJ databases">
        <title>Genomes of Cafeteria roenbergensis.</title>
        <authorList>
            <person name="Fischer M.G."/>
            <person name="Hackl T."/>
            <person name="Roman M."/>
        </authorList>
    </citation>
    <scope>NUCLEOTIDE SEQUENCE [LARGE SCALE GENOMIC DNA]</scope>
    <source>
        <strain evidence="9 12">BVI</strain>
        <strain evidence="10 14">Cflag</strain>
        <strain evidence="11 13">RCC970-E3</strain>
    </source>
</reference>
<dbReference type="Gene3D" id="1.20.1250.20">
    <property type="entry name" value="MFS general substrate transporter like domains"/>
    <property type="match status" value="1"/>
</dbReference>
<proteinExistence type="inferred from homology"/>
<dbReference type="Proteomes" id="UP000324907">
    <property type="component" value="Unassembled WGS sequence"/>
</dbReference>
<comment type="similarity">
    <text evidence="2 6">Belongs to the major facilitator superfamily. Proton-dependent oligopeptide transporter (POT/PTR) (TC 2.A.17) family.</text>
</comment>
<name>A0A5A8CKV5_CAFRO</name>
<dbReference type="Proteomes" id="UP000323011">
    <property type="component" value="Unassembled WGS sequence"/>
</dbReference>
<organism evidence="9 12">
    <name type="scientific">Cafeteria roenbergensis</name>
    <name type="common">Marine flagellate</name>
    <dbReference type="NCBI Taxonomy" id="33653"/>
    <lineage>
        <taxon>Eukaryota</taxon>
        <taxon>Sar</taxon>
        <taxon>Stramenopiles</taxon>
        <taxon>Bigyra</taxon>
        <taxon>Opalozoa</taxon>
        <taxon>Bicosoecida</taxon>
        <taxon>Cafeteriaceae</taxon>
        <taxon>Cafeteria</taxon>
    </lineage>
</organism>
<evidence type="ECO:0000313" key="14">
    <source>
        <dbReference type="Proteomes" id="UP000325113"/>
    </source>
</evidence>
<dbReference type="GO" id="GO:0006857">
    <property type="term" value="P:oligopeptide transport"/>
    <property type="evidence" value="ECO:0007669"/>
    <property type="project" value="InterPro"/>
</dbReference>
<feature type="transmembrane region" description="Helical" evidence="8">
    <location>
        <begin position="536"/>
        <end position="557"/>
    </location>
</feature>
<feature type="transmembrane region" description="Helical" evidence="8">
    <location>
        <begin position="160"/>
        <end position="182"/>
    </location>
</feature>
<dbReference type="Pfam" id="PF00854">
    <property type="entry name" value="PTR2"/>
    <property type="match status" value="2"/>
</dbReference>
<evidence type="ECO:0000256" key="3">
    <source>
        <dbReference type="ARBA" id="ARBA00022692"/>
    </source>
</evidence>
<evidence type="ECO:0000256" key="8">
    <source>
        <dbReference type="SAM" id="Phobius"/>
    </source>
</evidence>
<feature type="transmembrane region" description="Helical" evidence="8">
    <location>
        <begin position="117"/>
        <end position="139"/>
    </location>
</feature>
<evidence type="ECO:0000256" key="1">
    <source>
        <dbReference type="ARBA" id="ARBA00004141"/>
    </source>
</evidence>
<feature type="transmembrane region" description="Helical" evidence="8">
    <location>
        <begin position="469"/>
        <end position="488"/>
    </location>
</feature>
<protein>
    <recommendedName>
        <fullName evidence="15">Major facilitator superfamily (MFS) profile domain-containing protein</fullName>
    </recommendedName>
</protein>
<dbReference type="AlphaFoldDB" id="A0A5A8CKV5"/>
<feature type="transmembrane region" description="Helical" evidence="8">
    <location>
        <begin position="89"/>
        <end position="111"/>
    </location>
</feature>
<dbReference type="PANTHER" id="PTHR11654">
    <property type="entry name" value="OLIGOPEPTIDE TRANSPORTER-RELATED"/>
    <property type="match status" value="1"/>
</dbReference>
<accession>A0A5A8CKV5</accession>
<feature type="transmembrane region" description="Helical" evidence="8">
    <location>
        <begin position="563"/>
        <end position="587"/>
    </location>
</feature>
<dbReference type="EMBL" id="VLTM01000080">
    <property type="protein sequence ID" value="KAA0156908.1"/>
    <property type="molecule type" value="Genomic_DNA"/>
</dbReference>
<feature type="transmembrane region" description="Helical" evidence="8">
    <location>
        <begin position="194"/>
        <end position="214"/>
    </location>
</feature>
<dbReference type="EMBL" id="VLTN01000016">
    <property type="protein sequence ID" value="KAA0153368.1"/>
    <property type="molecule type" value="Genomic_DNA"/>
</dbReference>
<evidence type="ECO:0000313" key="9">
    <source>
        <dbReference type="EMBL" id="KAA0153368.1"/>
    </source>
</evidence>
<evidence type="ECO:0000256" key="7">
    <source>
        <dbReference type="SAM" id="MobiDB-lite"/>
    </source>
</evidence>
<evidence type="ECO:0000313" key="11">
    <source>
        <dbReference type="EMBL" id="KAA0170904.1"/>
    </source>
</evidence>
<dbReference type="Proteomes" id="UP000325113">
    <property type="component" value="Unassembled WGS sequence"/>
</dbReference>
<evidence type="ECO:0000256" key="6">
    <source>
        <dbReference type="RuleBase" id="RU003755"/>
    </source>
</evidence>
<feature type="transmembrane region" description="Helical" evidence="8">
    <location>
        <begin position="381"/>
        <end position="402"/>
    </location>
</feature>
<feature type="region of interest" description="Disordered" evidence="7">
    <location>
        <begin position="617"/>
        <end position="639"/>
    </location>
</feature>
<evidence type="ECO:0000256" key="2">
    <source>
        <dbReference type="ARBA" id="ARBA00005982"/>
    </source>
</evidence>
<dbReference type="EMBL" id="VLTL01000010">
    <property type="protein sequence ID" value="KAA0170904.1"/>
    <property type="molecule type" value="Genomic_DNA"/>
</dbReference>
<keyword evidence="6" id="KW-0813">Transport</keyword>
<dbReference type="InterPro" id="IPR018456">
    <property type="entry name" value="PTR2_symporter_CS"/>
</dbReference>
<evidence type="ECO:0008006" key="15">
    <source>
        <dbReference type="Google" id="ProtNLM"/>
    </source>
</evidence>
<dbReference type="SUPFAM" id="SSF103473">
    <property type="entry name" value="MFS general substrate transporter"/>
    <property type="match status" value="1"/>
</dbReference>
<evidence type="ECO:0000256" key="5">
    <source>
        <dbReference type="ARBA" id="ARBA00023136"/>
    </source>
</evidence>
<feature type="transmembrane region" description="Helical" evidence="8">
    <location>
        <begin position="504"/>
        <end position="524"/>
    </location>
</feature>
<sequence>MAASAVERRGPTCCERILPGPNTVKFVVASEVSERFTYYGNKAILTLFLTDVFLFSDPDATSIFFWYSAGTYLAPLLGGYISDAYLGKMFTIIDFSIVYIIGAAALTLSAISEQMWLAFIGLVLIAIGTGGIKPCVAAFGAQQLMDPSYNPPTGWTTQHLVSIFFSSFYLSINLGSLFAYLLLPLARRYGGFEAAFGAATIVLTLSLVVFVLPCRKYLRERPKGSILASILAVIAAGCSEQCRTRGTFWWLSCCSSSGSSVVHGDEPDGLMSAVKRTVAGEEPPTPSALLDDGEDHASALDRSEALTGGSEDAESASMVASPASAKPSPRAGGSAAAHGEPEKDEAAAVAEAARVRSMALRERAGCLNAVRGKFSDEMVDGAASITAILPVFSIIALFWALYDQQGNTWVLQAKRMDLGPFEPDQLGAINPLLVMVMLPVYRAAILPCLECLGRRCPILEPTPLKRMGVGMLLASFTFLLSAAVEFVIDSSPPKSVSVLLQLPQWVLITIAEIFLSVTGLEWAYTQADRNLQGVCMAAWFFSNGLGDIIGGLLYQATKSLSQTAIYLMFAALMVVAFGVYAVIAIGYKSVPPEPVARRALGGDEEAQALVEDGPYDALAGIPREDSRPASRGSLGTKYGAAADDASVGDVSLAPALGRREE</sequence>
<feature type="transmembrane region" description="Helical" evidence="8">
    <location>
        <begin position="63"/>
        <end position="82"/>
    </location>
</feature>
<dbReference type="PROSITE" id="PS01023">
    <property type="entry name" value="PTR2_2"/>
    <property type="match status" value="1"/>
</dbReference>
<dbReference type="GO" id="GO:0022857">
    <property type="term" value="F:transmembrane transporter activity"/>
    <property type="evidence" value="ECO:0007669"/>
    <property type="project" value="InterPro"/>
</dbReference>
<dbReference type="InterPro" id="IPR000109">
    <property type="entry name" value="POT_fam"/>
</dbReference>
<keyword evidence="4 8" id="KW-1133">Transmembrane helix</keyword>
<feature type="compositionally biased region" description="Low complexity" evidence="7">
    <location>
        <begin position="315"/>
        <end position="338"/>
    </location>
</feature>
<comment type="caution">
    <text evidence="9">The sequence shown here is derived from an EMBL/GenBank/DDBJ whole genome shotgun (WGS) entry which is preliminary data.</text>
</comment>
<feature type="region of interest" description="Disordered" evidence="7">
    <location>
        <begin position="304"/>
        <end position="348"/>
    </location>
</feature>
<comment type="subcellular location">
    <subcellularLocation>
        <location evidence="1 6">Membrane</location>
        <topology evidence="1 6">Multi-pass membrane protein</topology>
    </subcellularLocation>
</comment>
<evidence type="ECO:0000313" key="13">
    <source>
        <dbReference type="Proteomes" id="UP000324907"/>
    </source>
</evidence>